<dbReference type="SUPFAM" id="SSF53335">
    <property type="entry name" value="S-adenosyl-L-methionine-dependent methyltransferases"/>
    <property type="match status" value="1"/>
</dbReference>
<gene>
    <name evidence="2" type="ORF">BD626DRAFT_427168</name>
</gene>
<dbReference type="STRING" id="97359.A0A550CLM1"/>
<dbReference type="Proteomes" id="UP000320762">
    <property type="component" value="Unassembled WGS sequence"/>
</dbReference>
<dbReference type="PANTHER" id="PTHR43861:SF3">
    <property type="entry name" value="PUTATIVE (AFU_ORTHOLOGUE AFUA_2G14390)-RELATED"/>
    <property type="match status" value="1"/>
</dbReference>
<keyword evidence="1 2" id="KW-0808">Transferase</keyword>
<reference evidence="2 3" key="1">
    <citation type="journal article" date="2019" name="New Phytol.">
        <title>Comparative genomics reveals unique wood-decay strategies and fruiting body development in the Schizophyllaceae.</title>
        <authorList>
            <person name="Almasi E."/>
            <person name="Sahu N."/>
            <person name="Krizsan K."/>
            <person name="Balint B."/>
            <person name="Kovacs G.M."/>
            <person name="Kiss B."/>
            <person name="Cseklye J."/>
            <person name="Drula E."/>
            <person name="Henrissat B."/>
            <person name="Nagy I."/>
            <person name="Chovatia M."/>
            <person name="Adam C."/>
            <person name="LaButti K."/>
            <person name="Lipzen A."/>
            <person name="Riley R."/>
            <person name="Grigoriev I.V."/>
            <person name="Nagy L.G."/>
        </authorList>
    </citation>
    <scope>NUCLEOTIDE SEQUENCE [LARGE SCALE GENOMIC DNA]</scope>
    <source>
        <strain evidence="2 3">NL-1724</strain>
    </source>
</reference>
<dbReference type="Gene3D" id="3.40.50.150">
    <property type="entry name" value="Vaccinia Virus protein VP39"/>
    <property type="match status" value="1"/>
</dbReference>
<dbReference type="Pfam" id="PF13489">
    <property type="entry name" value="Methyltransf_23"/>
    <property type="match status" value="1"/>
</dbReference>
<comment type="caution">
    <text evidence="2">The sequence shown here is derived from an EMBL/GenBank/DDBJ whole genome shotgun (WGS) entry which is preliminary data.</text>
</comment>
<keyword evidence="3" id="KW-1185">Reference proteome</keyword>
<dbReference type="EMBL" id="VDMD01000004">
    <property type="protein sequence ID" value="TRM65658.1"/>
    <property type="molecule type" value="Genomic_DNA"/>
</dbReference>
<name>A0A550CLM1_9AGAR</name>
<evidence type="ECO:0000313" key="3">
    <source>
        <dbReference type="Proteomes" id="UP000320762"/>
    </source>
</evidence>
<dbReference type="CDD" id="cd02440">
    <property type="entry name" value="AdoMet_MTases"/>
    <property type="match status" value="1"/>
</dbReference>
<protein>
    <submittedName>
        <fullName evidence="2">S-adenosyl-L-methionine-dependent methyltransferase</fullName>
    </submittedName>
</protein>
<evidence type="ECO:0000256" key="1">
    <source>
        <dbReference type="ARBA" id="ARBA00022679"/>
    </source>
</evidence>
<sequence>MSAVTPDAQHIVEANKAYFDSVAETYDTKPHAIELTRRLASLFLKAYPFDEDSTAILDFACGTGLISQHLTPHAKSIVGVDISPGMVRRYNQRVEQQGLEPEDMRAVCVGVEADLKDEGNSEGDLTDFEDQFDVVVCAASYHHFPSIEDTTRQLASVLKAGGTLMVADLLKAEGAEDLYPEHGNNSSLVCHHGGIAEADIRSAFEAAGLTEMRISVHDIAAKRKGQSVKFFLMLGKRA</sequence>
<organism evidence="2 3">
    <name type="scientific">Schizophyllum amplum</name>
    <dbReference type="NCBI Taxonomy" id="97359"/>
    <lineage>
        <taxon>Eukaryota</taxon>
        <taxon>Fungi</taxon>
        <taxon>Dikarya</taxon>
        <taxon>Basidiomycota</taxon>
        <taxon>Agaricomycotina</taxon>
        <taxon>Agaricomycetes</taxon>
        <taxon>Agaricomycetidae</taxon>
        <taxon>Agaricales</taxon>
        <taxon>Schizophyllaceae</taxon>
        <taxon>Schizophyllum</taxon>
    </lineage>
</organism>
<evidence type="ECO:0000313" key="2">
    <source>
        <dbReference type="EMBL" id="TRM65658.1"/>
    </source>
</evidence>
<dbReference type="GO" id="GO:0008168">
    <property type="term" value="F:methyltransferase activity"/>
    <property type="evidence" value="ECO:0007669"/>
    <property type="project" value="UniProtKB-KW"/>
</dbReference>
<dbReference type="AlphaFoldDB" id="A0A550CLM1"/>
<proteinExistence type="predicted"/>
<dbReference type="PANTHER" id="PTHR43861">
    <property type="entry name" value="TRANS-ACONITATE 2-METHYLTRANSFERASE-RELATED"/>
    <property type="match status" value="1"/>
</dbReference>
<dbReference type="InterPro" id="IPR029063">
    <property type="entry name" value="SAM-dependent_MTases_sf"/>
</dbReference>
<keyword evidence="2" id="KW-0489">Methyltransferase</keyword>
<dbReference type="OrthoDB" id="3647at2759"/>
<accession>A0A550CLM1</accession>
<dbReference type="GO" id="GO:0032259">
    <property type="term" value="P:methylation"/>
    <property type="evidence" value="ECO:0007669"/>
    <property type="project" value="UniProtKB-KW"/>
</dbReference>